<proteinExistence type="predicted"/>
<gene>
    <name evidence="1" type="ORF">CP49_30240</name>
</gene>
<name>A0A0R3KRA8_9BRAD</name>
<organism evidence="1 2">
    <name type="scientific">Bradyrhizobium valentinum</name>
    <dbReference type="NCBI Taxonomy" id="1518501"/>
    <lineage>
        <taxon>Bacteria</taxon>
        <taxon>Pseudomonadati</taxon>
        <taxon>Pseudomonadota</taxon>
        <taxon>Alphaproteobacteria</taxon>
        <taxon>Hyphomicrobiales</taxon>
        <taxon>Nitrobacteraceae</taxon>
        <taxon>Bradyrhizobium</taxon>
    </lineage>
</organism>
<dbReference type="EMBL" id="LLXX01000179">
    <property type="protein sequence ID" value="KRQ98112.1"/>
    <property type="molecule type" value="Genomic_DNA"/>
</dbReference>
<dbReference type="STRING" id="1518501.CQ10_08335"/>
<keyword evidence="2" id="KW-1185">Reference proteome</keyword>
<dbReference type="AlphaFoldDB" id="A0A0R3KRA8"/>
<dbReference type="Proteomes" id="UP000051913">
    <property type="component" value="Unassembled WGS sequence"/>
</dbReference>
<sequence length="66" mass="7043">MFGWTNPKMPAHHIAKARRDKLGASGMEKLVSFDHSQNGNIGALVRKTAHGLCGTAGASRVDLTRA</sequence>
<evidence type="ECO:0000313" key="1">
    <source>
        <dbReference type="EMBL" id="KRQ98112.1"/>
    </source>
</evidence>
<evidence type="ECO:0000313" key="2">
    <source>
        <dbReference type="Proteomes" id="UP000051913"/>
    </source>
</evidence>
<accession>A0A0R3KRA8</accession>
<reference evidence="1 2" key="1">
    <citation type="submission" date="2014-03" db="EMBL/GenBank/DDBJ databases">
        <title>Bradyrhizobium valentinum sp. nov., isolated from effective nodules of Lupinus mariae-josephae, a lupine endemic of basic-lime soils in Eastern Spain.</title>
        <authorList>
            <person name="Duran D."/>
            <person name="Rey L."/>
            <person name="Navarro A."/>
            <person name="Busquets A."/>
            <person name="Imperial J."/>
            <person name="Ruiz-Argueso T."/>
        </authorList>
    </citation>
    <scope>NUCLEOTIDE SEQUENCE [LARGE SCALE GENOMIC DNA]</scope>
    <source>
        <strain evidence="1 2">LmjM3</strain>
    </source>
</reference>
<comment type="caution">
    <text evidence="1">The sequence shown here is derived from an EMBL/GenBank/DDBJ whole genome shotgun (WGS) entry which is preliminary data.</text>
</comment>
<protein>
    <submittedName>
        <fullName evidence="1">Uncharacterized protein</fullName>
    </submittedName>
</protein>